<evidence type="ECO:0000313" key="3">
    <source>
        <dbReference type="EMBL" id="OCB85602.1"/>
    </source>
</evidence>
<gene>
    <name evidence="3" type="ORF">A7U60_g7251</name>
</gene>
<accession>A0A9Q5HTA6</accession>
<dbReference type="InterPro" id="IPR032675">
    <property type="entry name" value="LRR_dom_sf"/>
</dbReference>
<dbReference type="OrthoDB" id="3226575at2759"/>
<dbReference type="Proteomes" id="UP000757232">
    <property type="component" value="Unassembled WGS sequence"/>
</dbReference>
<proteinExistence type="predicted"/>
<dbReference type="Gene3D" id="3.80.10.10">
    <property type="entry name" value="Ribonuclease Inhibitor"/>
    <property type="match status" value="1"/>
</dbReference>
<dbReference type="EMBL" id="LNZH02000208">
    <property type="protein sequence ID" value="OCB85602.1"/>
    <property type="molecule type" value="Genomic_DNA"/>
</dbReference>
<dbReference type="Gene3D" id="1.20.1280.50">
    <property type="match status" value="1"/>
</dbReference>
<feature type="domain" description="F-box" evidence="2">
    <location>
        <begin position="100"/>
        <end position="155"/>
    </location>
</feature>
<feature type="region of interest" description="Disordered" evidence="1">
    <location>
        <begin position="1"/>
        <end position="22"/>
    </location>
</feature>
<reference evidence="3" key="1">
    <citation type="submission" date="2016-06" db="EMBL/GenBank/DDBJ databases">
        <title>Draft Genome sequence of the fungus Inonotus baumii.</title>
        <authorList>
            <person name="Zhu H."/>
            <person name="Lin W."/>
        </authorList>
    </citation>
    <scope>NUCLEOTIDE SEQUENCE</scope>
    <source>
        <strain evidence="3">821</strain>
    </source>
</reference>
<keyword evidence="4" id="KW-1185">Reference proteome</keyword>
<protein>
    <recommendedName>
        <fullName evidence="2">F-box domain-containing protein</fullName>
    </recommendedName>
</protein>
<organism evidence="3 4">
    <name type="scientific">Sanghuangporus baumii</name>
    <name type="common">Phellinus baumii</name>
    <dbReference type="NCBI Taxonomy" id="108892"/>
    <lineage>
        <taxon>Eukaryota</taxon>
        <taxon>Fungi</taxon>
        <taxon>Dikarya</taxon>
        <taxon>Basidiomycota</taxon>
        <taxon>Agaricomycotina</taxon>
        <taxon>Agaricomycetes</taxon>
        <taxon>Hymenochaetales</taxon>
        <taxon>Hymenochaetaceae</taxon>
        <taxon>Sanghuangporus</taxon>
    </lineage>
</organism>
<dbReference type="Pfam" id="PF12937">
    <property type="entry name" value="F-box-like"/>
    <property type="match status" value="1"/>
</dbReference>
<evidence type="ECO:0000259" key="2">
    <source>
        <dbReference type="PROSITE" id="PS50181"/>
    </source>
</evidence>
<evidence type="ECO:0000313" key="4">
    <source>
        <dbReference type="Proteomes" id="UP000757232"/>
    </source>
</evidence>
<comment type="caution">
    <text evidence="3">The sequence shown here is derived from an EMBL/GenBank/DDBJ whole genome shotgun (WGS) entry which is preliminary data.</text>
</comment>
<name>A0A9Q5HTA6_SANBA</name>
<dbReference type="PROSITE" id="PS50181">
    <property type="entry name" value="FBOX"/>
    <property type="match status" value="1"/>
</dbReference>
<dbReference type="InterPro" id="IPR036047">
    <property type="entry name" value="F-box-like_dom_sf"/>
</dbReference>
<feature type="compositionally biased region" description="Basic and acidic residues" evidence="1">
    <location>
        <begin position="9"/>
        <end position="22"/>
    </location>
</feature>
<evidence type="ECO:0000256" key="1">
    <source>
        <dbReference type="SAM" id="MobiDB-lite"/>
    </source>
</evidence>
<sequence length="558" mass="64793">MHRHHHQHTQREGPSDREVEKRNREEDRLLQLWAQEGVRRLLNDSRPVRPTNRDAVKTQLAGLHHQLRQLFKKRLEPHTNELIASIAKAAALKTLLTYWLFPINNLPVELLQNIISFATKSQPFSQISRTRIRLASVCKHWRSAAIGMSSLWSVIRVTEQPPYPLTQISLQRAGTQLISICVDQRKPNWSGSEHDHRLQPGDMQSLMVYITKGFSQIRELAIFADTWAVITAAEQVLQRAPPPRSLQRLEIRRTGSAYVRFEPFASAPEGVRIPVRLFGGARALALNHLTLNGVYADFRSSSFRNLRVLEMRKMATEQMPNMKDFYPVLEGSPYLEKLTFHCACPTLTGPEDYPNWEDAEVKLTYLRELALCDLLPFYAMFLVRLISAPNLERIRLERIHPDDEDVNQLITELCCRQRDKLTELVVYDLICNDVPMIASWIGRTSVRRLRVGKVPGAFFTALTRRMKAPPVSERDRQLGLRSVCPWLETCEVPTWDGISFLTFQMFCIERNESLRSLVIGQKVWDALREEEREWLAQSRTRRLHVVPQRFFEEKDEYE</sequence>
<dbReference type="SUPFAM" id="SSF52047">
    <property type="entry name" value="RNI-like"/>
    <property type="match status" value="1"/>
</dbReference>
<dbReference type="InterPro" id="IPR001810">
    <property type="entry name" value="F-box_dom"/>
</dbReference>
<dbReference type="AlphaFoldDB" id="A0A9Q5HTA6"/>
<dbReference type="SUPFAM" id="SSF81383">
    <property type="entry name" value="F-box domain"/>
    <property type="match status" value="1"/>
</dbReference>